<dbReference type="VEuPathDB" id="TriTrypDB:ECC02_003292"/>
<dbReference type="VEuPathDB" id="TriTrypDB:TcG_02105"/>
<dbReference type="VEuPathDB" id="TriTrypDB:TcCLB.508837.80"/>
<accession>A0A2V2V0H2</accession>
<dbReference type="VEuPathDB" id="TriTrypDB:TcCL_NonESM05754"/>
<organism evidence="3 4">
    <name type="scientific">Trypanosoma cruzi</name>
    <dbReference type="NCBI Taxonomy" id="5693"/>
    <lineage>
        <taxon>Eukaryota</taxon>
        <taxon>Discoba</taxon>
        <taxon>Euglenozoa</taxon>
        <taxon>Kinetoplastea</taxon>
        <taxon>Metakinetoplastina</taxon>
        <taxon>Trypanosomatida</taxon>
        <taxon>Trypanosomatidae</taxon>
        <taxon>Trypanosoma</taxon>
        <taxon>Schizotrypanum</taxon>
    </lineage>
</organism>
<dbReference type="Pfam" id="PF13236">
    <property type="entry name" value="CLU"/>
    <property type="match status" value="1"/>
</dbReference>
<dbReference type="Pfam" id="PF24610">
    <property type="entry name" value="DUF7623"/>
    <property type="match status" value="21"/>
</dbReference>
<feature type="compositionally biased region" description="Basic and acidic residues" evidence="1">
    <location>
        <begin position="3538"/>
        <end position="3550"/>
    </location>
</feature>
<dbReference type="VEuPathDB" id="TriTrypDB:TcCLB.511383.89"/>
<keyword evidence="3" id="KW-0966">Cell projection</keyword>
<dbReference type="VEuPathDB" id="TriTrypDB:TcCL_ESM00284"/>
<gene>
    <name evidence="3" type="ORF">C4B63_55g179</name>
</gene>
<evidence type="ECO:0000313" key="3">
    <source>
        <dbReference type="EMBL" id="PWU89850.1"/>
    </source>
</evidence>
<dbReference type="InterPro" id="IPR025697">
    <property type="entry name" value="CLU_dom"/>
</dbReference>
<dbReference type="PROSITE" id="PS51823">
    <property type="entry name" value="CLU"/>
    <property type="match status" value="1"/>
</dbReference>
<dbReference type="VEuPathDB" id="TriTrypDB:TCSYLVIO_000991"/>
<dbReference type="GO" id="GO:0005737">
    <property type="term" value="C:cytoplasm"/>
    <property type="evidence" value="ECO:0007669"/>
    <property type="project" value="TreeGrafter"/>
</dbReference>
<comment type="caution">
    <text evidence="3">The sequence shown here is derived from an EMBL/GenBank/DDBJ whole genome shotgun (WGS) entry which is preliminary data.</text>
</comment>
<keyword evidence="3" id="KW-0282">Flagellum</keyword>
<proteinExistence type="predicted"/>
<dbReference type="VEuPathDB" id="TriTrypDB:TCDM_03911"/>
<dbReference type="VEuPathDB" id="TriTrypDB:TCSYLVIO_000992"/>
<dbReference type="VEuPathDB" id="TriTrypDB:Tc_MARK_10221"/>
<dbReference type="VEuPathDB" id="TriTrypDB:C4B63_55g179"/>
<dbReference type="InterPro" id="IPR027523">
    <property type="entry name" value="CLU_prot"/>
</dbReference>
<dbReference type="Proteomes" id="UP000246121">
    <property type="component" value="Unassembled WGS sequence"/>
</dbReference>
<feature type="region of interest" description="Disordered" evidence="1">
    <location>
        <begin position="2931"/>
        <end position="2975"/>
    </location>
</feature>
<dbReference type="VEuPathDB" id="TriTrypDB:Tc_MARK_5298"/>
<dbReference type="PANTHER" id="PTHR12601:SF6">
    <property type="entry name" value="CLUSTERED MITOCHONDRIA PROTEIN HOMOLOG"/>
    <property type="match status" value="1"/>
</dbReference>
<keyword evidence="3" id="KW-0969">Cilium</keyword>
<dbReference type="VEuPathDB" id="TriTrypDB:TcYC6_0055950"/>
<dbReference type="VEuPathDB" id="TriTrypDB:TcCLB.508533.10"/>
<dbReference type="VEuPathDB" id="TriTrypDB:BCY84_16030"/>
<dbReference type="EMBL" id="PRFA01000055">
    <property type="protein sequence ID" value="PWU89850.1"/>
    <property type="molecule type" value="Genomic_DNA"/>
</dbReference>
<feature type="domain" description="Clu" evidence="2">
    <location>
        <begin position="74"/>
        <end position="297"/>
    </location>
</feature>
<dbReference type="VEuPathDB" id="TriTrypDB:C3747_6g312"/>
<evidence type="ECO:0000259" key="2">
    <source>
        <dbReference type="PROSITE" id="PS51823"/>
    </source>
</evidence>
<protein>
    <submittedName>
        <fullName evidence="3">Flagellar Member 3</fullName>
    </submittedName>
</protein>
<dbReference type="InterPro" id="IPR056040">
    <property type="entry name" value="DUF7623"/>
</dbReference>
<reference evidence="3 4" key="1">
    <citation type="journal article" date="2018" name="Microb. Genom.">
        <title>Expanding an expanded genome: long-read sequencing of Trypanosoma cruzi.</title>
        <authorList>
            <person name="Berna L."/>
            <person name="Rodriguez M."/>
            <person name="Chiribao M.L."/>
            <person name="Parodi-Talice A."/>
            <person name="Pita S."/>
            <person name="Rijo G."/>
            <person name="Alvarez-Valin F."/>
            <person name="Robello C."/>
        </authorList>
    </citation>
    <scope>NUCLEOTIDE SEQUENCE [LARGE SCALE GENOMIC DNA]</scope>
    <source>
        <strain evidence="3 4">Dm28c</strain>
    </source>
</reference>
<dbReference type="VEuPathDB" id="TriTrypDB:TcBrA4_0005490"/>
<evidence type="ECO:0000256" key="1">
    <source>
        <dbReference type="SAM" id="MobiDB-lite"/>
    </source>
</evidence>
<feature type="compositionally biased region" description="Basic and acidic residues" evidence="1">
    <location>
        <begin position="2935"/>
        <end position="2947"/>
    </location>
</feature>
<dbReference type="VEuPathDB" id="TriTrypDB:TcBrA4_0005480"/>
<name>A0A2V2V0H2_TRYCR</name>
<sequence>MRRPQTTDIQQREKRHNVFFIPEVKLSVPGSGASRFSHSPTVSTGSRVSVSKHVSMLEASRHRLSIRKSAAFPMQQTAPKPFLSSCADITRHGRDWNAEFQLAWEMDDSTISQAEARMEQLCRVEREFVAEATRTVKQIVMLDDDGPRELPKFLQCYRVDNIFFRVLPDSRSGRNYVASLRGVLQSRTRLLTVPLSCMFFYRGMPVLAQALVPMPREPTRLYGAGSTNNQEVVAEILHMAEALNIPFPDGTLEVYEGLDGRFYLTNSNSTLTPLFVDDTIMKRQEMLRVCECVTDSHEDTVAVLDKGEVLDAIVESCMDSGTSTITDCLKIVCEHLHGFGVNMCLLKQVIQKIATSDGYSAAAVAKVKEILFVEMLARSVKQEFYLEVQGKRIAYDEEVLSATLSKHMAETFTTVDVFQSRFLEVVAKKYGVVDEDNDIIRGLTAVRLSRKAEIVARICALLGVTIEKTGEKKSNMIWHVSVNARVLPQLIDPKKVRILAEKYRTIMTQDSHRHAFCIPIRCKVACWDGNYDEALDLVHATAVAQRNRYGESAIVSIYSRRSVCEVCFATMQKNCIAEGRSLFPGVMRGFEELTCSVTQGRRHIEYGFWILRVALVYQQDDLVTYRSCVEEAVHHFYQAIGKLPAYLTSEHGSWLHLQPYKGLLQCKRLLPSCSVNTKELVERSIELSTIGWASDFFMLYLWDLSLQLEAEGRYEDAIRVLLTAITVSKKKPTVTLDLPSLLMDGAHIYRSWDPEKYSEHCLTLLREAAEKASELFGPHSKQYAVLLNNKGAVEIELNRLIHAGETLEKAGIVFAEAGVPKDDPDYIAYLENLVYLEQRLAARPVVQRGFLRRYPFLATRSEDFPFSDVRPLEDEVFVDLAHKRARMAGGTSDAKNLEKRMKERIWELLRFIQDGDVLKRYPFLPAVINGVHTASLRFDDDVLFEEFARLLHASKDANERRELESRLREYVVKKAEDTALQRAYMDRMDEEFNEAHEGYVNLMHPIPWLYVLEDERFNALTDQMQKCVNTQGNTARIQAIQEKMAQRVAEMEGEMFLWRGELAEWLSPSKLYSVHTKDLTEDMQLRDLLRVRQFPDSCEGVSVDTINALIRDKLGALWKRATIIRFCLAVDDEELHREFPFLVEMPHHQRLSTLMLYEDPTVANLVMRLRTEGNDSHLQTEMMGAIKAIAARRRDSKELKKWYYDIDSVMSGSLSLENVPKVRDDYYVHLWQQRNIVQAQQGEKSPLMVKLMHQMQQRIVQMNSWMRKVSANGFRRRLRLEAKYPFVERRHEGYTLEMLDIEEDEEFMSIVEQRRRLLTSPDAPSSELERLGRHANKRVRWIASQRVKLSEELSEKYPFIPNRLEGVETLTICLEENETFAEKAAYYNRLRDAGSNDNEVRCRRLLREMESLALAVAREIGVRNWRESIESEDLHERYPFLPEEPVRGILLGDVRPVQQPAFRELSNKLDEQRRDPTRNAAAIRTTEEQMTALVVRLAEERAEATERAHEQYPFLPRRVLGVRLVDISLQEDELFAAATTERVEDKEPLLKSRAQELVVCQKLNEAQLADNDDAVLSQHPYFVYTSRKCFPLRHLPLDDDVLFAERLREYENLMQEPSVDEDVAAIARLRLVLRADSLALHEIEKIERIKQTFVALHPLSLEDLRHLQDHRAFQTYTGDGAQNLSPVLLEDAKRIIMGSRKDRAARVQELDAVRKSYPTFGRSIDPEMLKDPVIAKLVSDLEEQLDNAEGNESSAIELEEEINRQIIRHKGQIKGEIIDLEGRHAPFKEQAVDYYVFDMEDDIVDDKYYQGLMEECSAFENGQLPVDTSLLKRIAKQIEIRKNQIKNDNKKLAKYHKKIEQRSVTRFSFLNSHVHAIPITDLHLEEDTVMLQLEQQKASQRLIDAESPTSIEKKMIARAEAMAKAVLEEEEALAAAFPFLGRSVKGVPLRELALMSDPNFSELATRHAQEATSGDAAGILRLEQELRDQACRIAREVRVARRLDAVRNEDLHERYPFLPEEPVRGILLGDVRPVQQPAFRELSNKLDEQRRDPTRNAAAIRTTEEQMTALVVRLAEERAEATERAHEQYPFLPRRVLGVRLVDISLQEDELLSQLARRRVRQLRSSKTAIDAHATEEEIMRRAEELARNVKLVDAYRGNGNEYVRARNPFLVYEDRKCVPLSELPLAGDGVYQGLFRDYLTALEDAEANAPRIAELENALRSRADELALEVCEREARLSHYTFLSTQDVPGWSEALLHDAEFKQLSERYDELSKDPQGNAEALRELEDAMEARSRAIAEALRTAEATNAAEQARLKTPSRAESSVFAGDGVHGSEHADLAHEEGGTASGTMRRAESVAKSSGKHSQRSVSHASVVDLGDEAHGTRYAFLPDAINGVAQEELYLEDDAYFQELLARYKELVPVGAEPTEPTEPRAKQLREQMRIRAGQLAVDTRKLHATEERAASRMATLYPFVGLAPLGVALWSIPVEADEEFCALLLKREEALAGKSGSVQEVEAALSARAEAMAKAVLEEEEALAAAFPFLGRSVKGVPLRELALMSDPNFSELATRHAQEATSGDAAGILRLEQELRDQACRIAREVRVARRLDAVRNEDLHERYPFLPEEPVRGILLGDVRPVQQPAFRELSNKLDEQRQDPTRNAAAIRTTEEQMTALVVRLAEERAEATERAHEQYPFLPRRVLGVRLGDISLQEDELLSQLARRRVRQLRSSKTAIDAHATEEEIMRRAEELARNVKLVDAYRGNGNEYVRARNPFLVYEDRKCVPLSELPLAGDGVYQGLFRDYLTALEDAEANAPRIAELENALRSRADELALEVCEREARLSHYTFLSTQDVPGWSEALLHDAEFKQLRERYDELSKDPQGNAEALRELEDAMEARSRAIAEALRTAEATNAAEQARLKTPSRAESSVFAGDGVHGSEHADLAHEEGGTASGTMRRAESVAKSSGKHSQRSVSHASVVDLGDEAHGTRYAFLPDAINGVAQEELYLEDDAYFQELLARYKELVPVGAEPTEPTEPRAKQLREQMRIRAGQLAVDTRKLHATEERAASRMATLYPFVGLAPLGVALWSIPVEADEEFCALLLKREEALAGKSGSVQEVEAALSARAEAMAKAVLEEEEALAAAFPFLGRSVKGVPLRELALMSDPNFSELATRHAQESTSGDAAGILRLEQELRDQACRIAREVRVARRLDAVRNEDLHERYPFLPEEPVRGILLGDVRPVQQPAFRELSNKLDEQRRDPTRNAAAIRTTEEQMTALVVRLAEERAEATERAHEQYPFLPRRVLGVRLGDISLQEDELLSQLARRRVRQLRSSKTAIDAHATEEEIMRRAEELARNVKLVDAYRGNGNEYVRARNPFLVYEDRKCVPLSELPLAGDGVYQGLFRDYLTALEDAEANAPRIAELENALRSRADELALEVCEREARLSHYSFLSTQDVPGWSEALLHDAEFKQLRERYDELSKDPQGNAEALRELEDAMEARSRAIAEALRTAEATNAAEQARLKTPSRAESSVFAGDGVHGSEHADLAHEEGGTASGTMRRAESVAKSSGKHSQRSVSHASVVDLGDEAHGTRYAFLPDAINGVAQEELYLEDDAYFQELLARYKELVPVGAEPTEPRAKQLREQMRIRAGQLAVDTRKLHATEERAASRMATLYPFVGLAPLGVALWSIPVEADEEFCALLLKREEALAGKSGSVQEVEAALSARAEAMAKAVLEEEEALAAAFPFLGRSVKGVPLRELALMSDPNFSELATRHAQESTSGDAAGILRLEQELRDQACRIAREVRVARRLDAVRNEDLHERYPFLPEEPVRGILLGDVRPVQQPAFRELSNKLDEQRRDPTRNAAAIRTTEEQMTALVVRLAEERAEATERAHEQYPFLPRRVVGVRLVDISLQEDDVLSQLARRRVRQQRYTSIAKDASYTEKR</sequence>
<feature type="region of interest" description="Disordered" evidence="1">
    <location>
        <begin position="3515"/>
        <end position="3579"/>
    </location>
</feature>
<dbReference type="VEuPathDB" id="TriTrypDB:TcCL_Unassigned03452"/>
<dbReference type="VEuPathDB" id="TriTrypDB:C3747_6g314"/>
<feature type="region of interest" description="Disordered" evidence="1">
    <location>
        <begin position="2328"/>
        <end position="2374"/>
    </location>
</feature>
<evidence type="ECO:0000313" key="4">
    <source>
        <dbReference type="Proteomes" id="UP000246121"/>
    </source>
</evidence>
<feature type="compositionally biased region" description="Basic and acidic residues" evidence="1">
    <location>
        <begin position="2332"/>
        <end position="2344"/>
    </location>
</feature>
<dbReference type="VEuPathDB" id="TriTrypDB:TcG_02104"/>
<dbReference type="VEuPathDB" id="TriTrypDB:TcG_02103"/>
<dbReference type="PANTHER" id="PTHR12601">
    <property type="entry name" value="EUKARYOTIC TRANSLATION INITIATION FACTOR 3 SUBUNIT EIF-3"/>
    <property type="match status" value="1"/>
</dbReference>
<dbReference type="VEuPathDB" id="TriTrypDB:TcBrA4_0126380"/>